<comment type="catalytic activity">
    <reaction evidence="5 6">
        <text>cytidine(34) in tRNA(Ile2) + L-lysine + ATP = lysidine(34) in tRNA(Ile2) + AMP + diphosphate + H(+)</text>
        <dbReference type="Rhea" id="RHEA:43744"/>
        <dbReference type="Rhea" id="RHEA-COMP:10625"/>
        <dbReference type="Rhea" id="RHEA-COMP:10670"/>
        <dbReference type="ChEBI" id="CHEBI:15378"/>
        <dbReference type="ChEBI" id="CHEBI:30616"/>
        <dbReference type="ChEBI" id="CHEBI:32551"/>
        <dbReference type="ChEBI" id="CHEBI:33019"/>
        <dbReference type="ChEBI" id="CHEBI:82748"/>
        <dbReference type="ChEBI" id="CHEBI:83665"/>
        <dbReference type="ChEBI" id="CHEBI:456215"/>
        <dbReference type="EC" id="6.3.4.19"/>
    </reaction>
</comment>
<protein>
    <recommendedName>
        <fullName evidence="6">tRNA(Ile)-lysidine synthase</fullName>
        <ecNumber evidence="6">6.3.4.19</ecNumber>
    </recommendedName>
    <alternativeName>
        <fullName evidence="6">tRNA(Ile)-2-lysyl-cytidine synthase</fullName>
    </alternativeName>
    <alternativeName>
        <fullName evidence="6">tRNA(Ile)-lysidine synthetase</fullName>
    </alternativeName>
</protein>
<dbReference type="PANTHER" id="PTHR39420">
    <property type="match status" value="1"/>
</dbReference>
<dbReference type="InterPro" id="IPR022454">
    <property type="entry name" value="CHP03883_F420-assoc"/>
</dbReference>
<evidence type="ECO:0000313" key="10">
    <source>
        <dbReference type="Proteomes" id="UP000482960"/>
    </source>
</evidence>
<dbReference type="Gene3D" id="3.40.50.620">
    <property type="entry name" value="HUPs"/>
    <property type="match status" value="1"/>
</dbReference>
<dbReference type="InterPro" id="IPR042271">
    <property type="entry name" value="Zinicin_2_N"/>
</dbReference>
<evidence type="ECO:0000259" key="7">
    <source>
        <dbReference type="Pfam" id="PF01171"/>
    </source>
</evidence>
<keyword evidence="1 6" id="KW-0436">Ligase</keyword>
<keyword evidence="4 6" id="KW-0067">ATP-binding</keyword>
<evidence type="ECO:0000313" key="9">
    <source>
        <dbReference type="EMBL" id="GFJ90842.1"/>
    </source>
</evidence>
<dbReference type="PANTHER" id="PTHR39420:SF1">
    <property type="entry name" value="HYDROLASE"/>
    <property type="match status" value="1"/>
</dbReference>
<proteinExistence type="inferred from homology"/>
<comment type="similarity">
    <text evidence="6">Belongs to the tRNA(Ile)-lysidine synthase family.</text>
</comment>
<dbReference type="InterPro" id="IPR014729">
    <property type="entry name" value="Rossmann-like_a/b/a_fold"/>
</dbReference>
<dbReference type="HAMAP" id="MF_01161">
    <property type="entry name" value="tRNA_Ile_lys_synt"/>
    <property type="match status" value="1"/>
</dbReference>
<dbReference type="Pfam" id="PF09179">
    <property type="entry name" value="TilS"/>
    <property type="match status" value="1"/>
</dbReference>
<comment type="domain">
    <text evidence="6">The N-terminal region contains the highly conserved SGGXDS motif, predicted to be a P-loop motif involved in ATP binding.</text>
</comment>
<evidence type="ECO:0000256" key="4">
    <source>
        <dbReference type="ARBA" id="ARBA00022840"/>
    </source>
</evidence>
<dbReference type="SUPFAM" id="SSF82829">
    <property type="entry name" value="MesJ substrate recognition domain-like"/>
    <property type="match status" value="1"/>
</dbReference>
<comment type="subcellular location">
    <subcellularLocation>
        <location evidence="6">Cytoplasm</location>
    </subcellularLocation>
</comment>
<feature type="domain" description="tRNA(Ile)-lysidine/2-thiocytidine synthase N-terminal" evidence="7">
    <location>
        <begin position="381"/>
        <end position="573"/>
    </location>
</feature>
<dbReference type="EC" id="6.3.4.19" evidence="6"/>
<dbReference type="SUPFAM" id="SSF52402">
    <property type="entry name" value="Adenine nucleotide alpha hydrolases-like"/>
    <property type="match status" value="1"/>
</dbReference>
<dbReference type="InterPro" id="IPR011063">
    <property type="entry name" value="TilS/TtcA_N"/>
</dbReference>
<reference evidence="9 10" key="1">
    <citation type="submission" date="2020-03" db="EMBL/GenBank/DDBJ databases">
        <title>Whole genome shotgun sequence of Phytohabitans rumicis NBRC 108638.</title>
        <authorList>
            <person name="Komaki H."/>
            <person name="Tamura T."/>
        </authorList>
    </citation>
    <scope>NUCLEOTIDE SEQUENCE [LARGE SCALE GENOMIC DNA]</scope>
    <source>
        <strain evidence="9 10">NBRC 108638</strain>
    </source>
</reference>
<dbReference type="InterPro" id="IPR012094">
    <property type="entry name" value="tRNA_Ile_lys_synt"/>
</dbReference>
<dbReference type="GO" id="GO:0005524">
    <property type="term" value="F:ATP binding"/>
    <property type="evidence" value="ECO:0007669"/>
    <property type="project" value="UniProtKB-UniRule"/>
</dbReference>
<dbReference type="InterPro" id="IPR015262">
    <property type="entry name" value="tRNA_Ile_lys_synt_subst-bd"/>
</dbReference>
<sequence length="691" mass="73375">MAQFVDWDLAAATAGALGKAGPRVSYDEATDVVADLRRLTDEAADLVTSYTGLRSQVAHPPVRVVDRKDWAAINIAGLREVVTPLVSRLSGDKQPGVITDAIGSRLTGVQAGTVLAYLSGRVLGQYEVFSSDPGQLLLVAPNIVEVERKLQADSRDFRLWVCLHEVTHRTQFTAVPWMRGHFFGEVQAFVDASQASQGEHFLERLRRSVATLSDAVRDPDSRVSIIDLVQTPGQRAVLDRLTAMMTLLEGHAEFVMDGVGPEVIPTVEQIRSKFNRRRESGTPLEKAIRKLLGVDVKMRQYAEGRKFVHGVVERVGMAGFNKVFSSPLTLPRVEELGDPDAWVARVHPRPPDAGPVAALAPPVAAVRAAVRQALRGVRGCVLVACSGGADSLALAAATAFVAPRLGMPAGLVTVDHGLQPGSAERAAAVAEWAREAGFAPVDVATVSVRNRPGPGDRASGASASWQGPEAAARDARYEALVGAAERHGAVAILLGHTRDDQAETVLLALARGSGPRGLAGMPPRRDVGGVALLRPLLDVAREDTRKACAALGLSPWEDPHNVDPAYARSRVRATALPALVEALGAGVVDNLARTARLLAADAATLDELAATALDRARRPDGALAVQELDRLPDAVRTRVLQAWARELGASPAALSHRHVGALDALVTDWRGQGAVHLPGGIAVARRGNLLR</sequence>
<dbReference type="GO" id="GO:0032267">
    <property type="term" value="F:tRNA(Ile)-lysidine synthase activity"/>
    <property type="evidence" value="ECO:0007669"/>
    <property type="project" value="UniProtKB-EC"/>
</dbReference>
<dbReference type="GO" id="GO:0005737">
    <property type="term" value="C:cytoplasm"/>
    <property type="evidence" value="ECO:0007669"/>
    <property type="project" value="UniProtKB-SubCell"/>
</dbReference>
<dbReference type="InterPro" id="IPR018766">
    <property type="entry name" value="Zinicin_2"/>
</dbReference>
<dbReference type="EMBL" id="BLPG01000001">
    <property type="protein sequence ID" value="GFJ90842.1"/>
    <property type="molecule type" value="Genomic_DNA"/>
</dbReference>
<evidence type="ECO:0000259" key="8">
    <source>
        <dbReference type="Pfam" id="PF09179"/>
    </source>
</evidence>
<dbReference type="NCBIfam" id="TIGR03624">
    <property type="entry name" value="putative hydrolase"/>
    <property type="match status" value="1"/>
</dbReference>
<reference evidence="9 10" key="2">
    <citation type="submission" date="2020-03" db="EMBL/GenBank/DDBJ databases">
        <authorList>
            <person name="Ichikawa N."/>
            <person name="Kimura A."/>
            <person name="Kitahashi Y."/>
            <person name="Uohara A."/>
        </authorList>
    </citation>
    <scope>NUCLEOTIDE SEQUENCE [LARGE SCALE GENOMIC DNA]</scope>
    <source>
        <strain evidence="9 10">NBRC 108638</strain>
    </source>
</reference>
<dbReference type="AlphaFoldDB" id="A0A6V8L0L8"/>
<keyword evidence="6" id="KW-0963">Cytoplasm</keyword>
<gene>
    <name evidence="6" type="primary">tilS</name>
    <name evidence="9" type="ORF">Prum_044840</name>
</gene>
<dbReference type="GO" id="GO:0006400">
    <property type="term" value="P:tRNA modification"/>
    <property type="evidence" value="ECO:0007669"/>
    <property type="project" value="UniProtKB-UniRule"/>
</dbReference>
<keyword evidence="10" id="KW-1185">Reference proteome</keyword>
<organism evidence="9 10">
    <name type="scientific">Phytohabitans rumicis</name>
    <dbReference type="NCBI Taxonomy" id="1076125"/>
    <lineage>
        <taxon>Bacteria</taxon>
        <taxon>Bacillati</taxon>
        <taxon>Actinomycetota</taxon>
        <taxon>Actinomycetes</taxon>
        <taxon>Micromonosporales</taxon>
        <taxon>Micromonosporaceae</taxon>
    </lineage>
</organism>
<dbReference type="Gene3D" id="1.20.150.30">
    <property type="entry name" value="Zincin-like metallopeptidase, N-terminal domain"/>
    <property type="match status" value="1"/>
</dbReference>
<evidence type="ECO:0000256" key="3">
    <source>
        <dbReference type="ARBA" id="ARBA00022741"/>
    </source>
</evidence>
<feature type="domain" description="tRNA(Ile)-lysidine synthase substrate-binding" evidence="8">
    <location>
        <begin position="623"/>
        <end position="689"/>
    </location>
</feature>
<dbReference type="Proteomes" id="UP000482960">
    <property type="component" value="Unassembled WGS sequence"/>
</dbReference>
<feature type="binding site" evidence="6">
    <location>
        <begin position="386"/>
        <end position="391"/>
    </location>
    <ligand>
        <name>ATP</name>
        <dbReference type="ChEBI" id="CHEBI:30616"/>
    </ligand>
</feature>
<dbReference type="CDD" id="cd01992">
    <property type="entry name" value="TilS_N"/>
    <property type="match status" value="1"/>
</dbReference>
<accession>A0A6V8L0L8</accession>
<dbReference type="Pfam" id="PF01171">
    <property type="entry name" value="ATP_bind_3"/>
    <property type="match status" value="1"/>
</dbReference>
<evidence type="ECO:0000256" key="2">
    <source>
        <dbReference type="ARBA" id="ARBA00022694"/>
    </source>
</evidence>
<evidence type="ECO:0000256" key="1">
    <source>
        <dbReference type="ARBA" id="ARBA00022598"/>
    </source>
</evidence>
<name>A0A6V8L0L8_9ACTN</name>
<dbReference type="Gene3D" id="1.20.59.20">
    <property type="match status" value="1"/>
</dbReference>
<dbReference type="NCBIfam" id="TIGR03883">
    <property type="entry name" value="DUF2342_F420"/>
    <property type="match status" value="1"/>
</dbReference>
<dbReference type="Pfam" id="PF10103">
    <property type="entry name" value="Zincin_2"/>
    <property type="match status" value="1"/>
</dbReference>
<keyword evidence="3 6" id="KW-0547">Nucleotide-binding</keyword>
<dbReference type="NCBIfam" id="TIGR02432">
    <property type="entry name" value="lysidine_TilS_N"/>
    <property type="match status" value="1"/>
</dbReference>
<comment type="function">
    <text evidence="6">Ligates lysine onto the cytidine present at position 34 of the AUA codon-specific tRNA(Ile) that contains the anticodon CAU, in an ATP-dependent manner. Cytidine is converted to lysidine, thus changing the amino acid specificity of the tRNA from methionine to isoleucine.</text>
</comment>
<keyword evidence="2 6" id="KW-0819">tRNA processing</keyword>
<evidence type="ECO:0000256" key="6">
    <source>
        <dbReference type="HAMAP-Rule" id="MF_01161"/>
    </source>
</evidence>
<dbReference type="InterPro" id="IPR012795">
    <property type="entry name" value="tRNA_Ile_lys_synt_N"/>
</dbReference>
<evidence type="ECO:0000256" key="5">
    <source>
        <dbReference type="ARBA" id="ARBA00048539"/>
    </source>
</evidence>
<dbReference type="SUPFAM" id="SSF55486">
    <property type="entry name" value="Metalloproteases ('zincins'), catalytic domain"/>
    <property type="match status" value="1"/>
</dbReference>
<comment type="caution">
    <text evidence="9">The sequence shown here is derived from an EMBL/GenBank/DDBJ whole genome shotgun (WGS) entry which is preliminary data.</text>
</comment>